<protein>
    <submittedName>
        <fullName evidence="1">Uncharacterized protein</fullName>
    </submittedName>
</protein>
<evidence type="ECO:0000313" key="1">
    <source>
        <dbReference type="EMBL" id="KRL17257.1"/>
    </source>
</evidence>
<accession>A0ABR5PF34</accession>
<gene>
    <name evidence="1" type="ORF">FD12_GL001877</name>
</gene>
<sequence>MKKAAVMPGYYLEAWQDLTGDINYSNARFEKVKKPPYMAPYSDGNFYLGTSPKEYPDTFLSNRLMISSDGYVDLYQYQAGVGPEGFGNKPMGSAKITKTIAKKNVRYLYYRHHVNGLNDKRVNKTGKFQYRLTVADKDDIRTQTIWDDGKQSFVARIYYAHYDVGGVTYYTEVGEKPLDD</sequence>
<keyword evidence="2" id="KW-1185">Reference proteome</keyword>
<name>A0ABR5PF34_9LACO</name>
<dbReference type="Proteomes" id="UP000051977">
    <property type="component" value="Unassembled WGS sequence"/>
</dbReference>
<organism evidence="1 2">
    <name type="scientific">Lentilactobacillus rapi DSM 19907 = JCM 15042</name>
    <dbReference type="NCBI Taxonomy" id="1423795"/>
    <lineage>
        <taxon>Bacteria</taxon>
        <taxon>Bacillati</taxon>
        <taxon>Bacillota</taxon>
        <taxon>Bacilli</taxon>
        <taxon>Lactobacillales</taxon>
        <taxon>Lactobacillaceae</taxon>
        <taxon>Lentilactobacillus</taxon>
    </lineage>
</organism>
<proteinExistence type="predicted"/>
<evidence type="ECO:0000313" key="2">
    <source>
        <dbReference type="Proteomes" id="UP000051977"/>
    </source>
</evidence>
<reference evidence="1 2" key="1">
    <citation type="journal article" date="2015" name="Genome Announc.">
        <title>Expanding the biotechnology potential of lactobacilli through comparative genomics of 213 strains and associated genera.</title>
        <authorList>
            <person name="Sun Z."/>
            <person name="Harris H.M."/>
            <person name="McCann A."/>
            <person name="Guo C."/>
            <person name="Argimon S."/>
            <person name="Zhang W."/>
            <person name="Yang X."/>
            <person name="Jeffery I.B."/>
            <person name="Cooney J.C."/>
            <person name="Kagawa T.F."/>
            <person name="Liu W."/>
            <person name="Song Y."/>
            <person name="Salvetti E."/>
            <person name="Wrobel A."/>
            <person name="Rasinkangas P."/>
            <person name="Parkhill J."/>
            <person name="Rea M.C."/>
            <person name="O'Sullivan O."/>
            <person name="Ritari J."/>
            <person name="Douillard F.P."/>
            <person name="Paul Ross R."/>
            <person name="Yang R."/>
            <person name="Briner A.E."/>
            <person name="Felis G.E."/>
            <person name="de Vos W.M."/>
            <person name="Barrangou R."/>
            <person name="Klaenhammer T.R."/>
            <person name="Caufield P.W."/>
            <person name="Cui Y."/>
            <person name="Zhang H."/>
            <person name="O'Toole P.W."/>
        </authorList>
    </citation>
    <scope>NUCLEOTIDE SEQUENCE [LARGE SCALE GENOMIC DNA]</scope>
    <source>
        <strain evidence="1 2">DSM 19907</strain>
    </source>
</reference>
<comment type="caution">
    <text evidence="1">The sequence shown here is derived from an EMBL/GenBank/DDBJ whole genome shotgun (WGS) entry which is preliminary data.</text>
</comment>
<dbReference type="EMBL" id="AZEI01000030">
    <property type="protein sequence ID" value="KRL17257.1"/>
    <property type="molecule type" value="Genomic_DNA"/>
</dbReference>